<evidence type="ECO:0008006" key="5">
    <source>
        <dbReference type="Google" id="ProtNLM"/>
    </source>
</evidence>
<dbReference type="RefSeq" id="WP_193120684.1">
    <property type="nucleotide sequence ID" value="NZ_JADBGI010000003.1"/>
</dbReference>
<name>A0ABR9P2K0_9ACTN</name>
<keyword evidence="2" id="KW-0472">Membrane</keyword>
<dbReference type="Proteomes" id="UP000806528">
    <property type="component" value="Unassembled WGS sequence"/>
</dbReference>
<keyword evidence="2" id="KW-1133">Transmembrane helix</keyword>
<evidence type="ECO:0000256" key="1">
    <source>
        <dbReference type="SAM" id="MobiDB-lite"/>
    </source>
</evidence>
<feature type="region of interest" description="Disordered" evidence="1">
    <location>
        <begin position="196"/>
        <end position="241"/>
    </location>
</feature>
<sequence>MAQYAPYPHQPQPSVRPRRAWYWVGAALIALGVLGGAGSCGVGMMSALGLPEFTEEFSAGERVEWEVPEVDDEDRAWVVYVDREQVPASAVDCEVEGPGSSPALGQSTFEHYYGVGDVYWERHGVVRTSEPGTYAITCDSDPDLTFALAHGDSDAGATKGLLGMMGTTFAVFAVGVLGGMVVLIVTLVRRRQALSRFQPPAGPPPGPPGAPPGPPPGGTSGPPPWGPPGPPPGPPPGGPPR</sequence>
<organism evidence="3 4">
    <name type="scientific">Nocardiopsis coralli</name>
    <dbReference type="NCBI Taxonomy" id="2772213"/>
    <lineage>
        <taxon>Bacteria</taxon>
        <taxon>Bacillati</taxon>
        <taxon>Actinomycetota</taxon>
        <taxon>Actinomycetes</taxon>
        <taxon>Streptosporangiales</taxon>
        <taxon>Nocardiopsidaceae</taxon>
        <taxon>Nocardiopsis</taxon>
    </lineage>
</organism>
<gene>
    <name evidence="3" type="ORF">IDM40_04945</name>
</gene>
<feature type="compositionally biased region" description="Pro residues" evidence="1">
    <location>
        <begin position="200"/>
        <end position="241"/>
    </location>
</feature>
<reference evidence="3 4" key="1">
    <citation type="submission" date="2020-09" db="EMBL/GenBank/DDBJ databases">
        <title>Diversity and distribution of actinomycetes associated with coral in the coast of Hainan.</title>
        <authorList>
            <person name="Li F."/>
        </authorList>
    </citation>
    <scope>NUCLEOTIDE SEQUENCE [LARGE SCALE GENOMIC DNA]</scope>
    <source>
        <strain evidence="3 4">HNM0947</strain>
    </source>
</reference>
<feature type="transmembrane region" description="Helical" evidence="2">
    <location>
        <begin position="21"/>
        <end position="48"/>
    </location>
</feature>
<evidence type="ECO:0000313" key="3">
    <source>
        <dbReference type="EMBL" id="MBE2998054.1"/>
    </source>
</evidence>
<comment type="caution">
    <text evidence="3">The sequence shown here is derived from an EMBL/GenBank/DDBJ whole genome shotgun (WGS) entry which is preliminary data.</text>
</comment>
<dbReference type="EMBL" id="JADBGI010000003">
    <property type="protein sequence ID" value="MBE2998054.1"/>
    <property type="molecule type" value="Genomic_DNA"/>
</dbReference>
<accession>A0ABR9P2K0</accession>
<keyword evidence="2" id="KW-0812">Transmembrane</keyword>
<protein>
    <recommendedName>
        <fullName evidence="5">Serine/arginine repetitive matrix protein 2</fullName>
    </recommendedName>
</protein>
<evidence type="ECO:0000256" key="2">
    <source>
        <dbReference type="SAM" id="Phobius"/>
    </source>
</evidence>
<feature type="transmembrane region" description="Helical" evidence="2">
    <location>
        <begin position="169"/>
        <end position="188"/>
    </location>
</feature>
<evidence type="ECO:0000313" key="4">
    <source>
        <dbReference type="Proteomes" id="UP000806528"/>
    </source>
</evidence>
<keyword evidence="4" id="KW-1185">Reference proteome</keyword>
<proteinExistence type="predicted"/>